<evidence type="ECO:0000313" key="3">
    <source>
        <dbReference type="EMBL" id="MWB98303.1"/>
    </source>
</evidence>
<sequence length="118" mass="13003">MARKDELGRLGERIAAEHLEARGMRVLERNWRCRSGELDLVALDGDETVFVEVKTRSGLGYGHPFEAITARKVARLRALASAWAEAHERPLGRARLDAVAVLALPGEDPVVEHLRGIG</sequence>
<dbReference type="InterPro" id="IPR011335">
    <property type="entry name" value="Restrct_endonuc-II-like"/>
</dbReference>
<evidence type="ECO:0000256" key="2">
    <source>
        <dbReference type="HAMAP-Rule" id="MF_00048"/>
    </source>
</evidence>
<dbReference type="GO" id="GO:0003676">
    <property type="term" value="F:nucleic acid binding"/>
    <property type="evidence" value="ECO:0007669"/>
    <property type="project" value="InterPro"/>
</dbReference>
<comment type="caution">
    <text evidence="3">The sequence shown here is derived from an EMBL/GenBank/DDBJ whole genome shotgun (WGS) entry which is preliminary data.</text>
</comment>
<proteinExistence type="inferred from homology"/>
<dbReference type="InterPro" id="IPR011856">
    <property type="entry name" value="tRNA_endonuc-like_dom_sf"/>
</dbReference>
<comment type="similarity">
    <text evidence="1 2">Belongs to the UPF0102 family.</text>
</comment>
<organism evidence="3 4">
    <name type="scientific">Agromyces seonyuensis</name>
    <dbReference type="NCBI Taxonomy" id="2662446"/>
    <lineage>
        <taxon>Bacteria</taxon>
        <taxon>Bacillati</taxon>
        <taxon>Actinomycetota</taxon>
        <taxon>Actinomycetes</taxon>
        <taxon>Micrococcales</taxon>
        <taxon>Microbacteriaceae</taxon>
        <taxon>Agromyces</taxon>
    </lineage>
</organism>
<gene>
    <name evidence="3" type="ORF">GB864_07040</name>
</gene>
<dbReference type="NCBIfam" id="NF009150">
    <property type="entry name" value="PRK12497.1-3"/>
    <property type="match status" value="1"/>
</dbReference>
<dbReference type="NCBIfam" id="NF009154">
    <property type="entry name" value="PRK12497.3-3"/>
    <property type="match status" value="1"/>
</dbReference>
<reference evidence="3 4" key="1">
    <citation type="submission" date="2019-12" db="EMBL/GenBank/DDBJ databases">
        <authorList>
            <person name="Kim Y.S."/>
        </authorList>
    </citation>
    <scope>NUCLEOTIDE SEQUENCE [LARGE SCALE GENOMIC DNA]</scope>
    <source>
        <strain evidence="3 4">MMS17-SY077</strain>
    </source>
</reference>
<dbReference type="PANTHER" id="PTHR34039:SF1">
    <property type="entry name" value="UPF0102 PROTEIN YRAN"/>
    <property type="match status" value="1"/>
</dbReference>
<dbReference type="SUPFAM" id="SSF52980">
    <property type="entry name" value="Restriction endonuclease-like"/>
    <property type="match status" value="1"/>
</dbReference>
<protein>
    <recommendedName>
        <fullName evidence="2">UPF0102 protein GB864_07040</fullName>
    </recommendedName>
</protein>
<dbReference type="InterPro" id="IPR003509">
    <property type="entry name" value="UPF0102_YraN-like"/>
</dbReference>
<name>A0A6I4NVM5_9MICO</name>
<evidence type="ECO:0000313" key="4">
    <source>
        <dbReference type="Proteomes" id="UP000438182"/>
    </source>
</evidence>
<accession>A0A6I4NVM5</accession>
<evidence type="ECO:0000256" key="1">
    <source>
        <dbReference type="ARBA" id="ARBA00006738"/>
    </source>
</evidence>
<dbReference type="Proteomes" id="UP000438182">
    <property type="component" value="Unassembled WGS sequence"/>
</dbReference>
<dbReference type="Pfam" id="PF02021">
    <property type="entry name" value="UPF0102"/>
    <property type="match status" value="1"/>
</dbReference>
<dbReference type="EMBL" id="WSTA01000023">
    <property type="protein sequence ID" value="MWB98303.1"/>
    <property type="molecule type" value="Genomic_DNA"/>
</dbReference>
<dbReference type="AlphaFoldDB" id="A0A6I4NVM5"/>
<dbReference type="HAMAP" id="MF_00048">
    <property type="entry name" value="UPF0102"/>
    <property type="match status" value="1"/>
</dbReference>
<dbReference type="PANTHER" id="PTHR34039">
    <property type="entry name" value="UPF0102 PROTEIN YRAN"/>
    <property type="match status" value="1"/>
</dbReference>
<dbReference type="Gene3D" id="3.40.1350.10">
    <property type="match status" value="1"/>
</dbReference>
<dbReference type="CDD" id="cd20736">
    <property type="entry name" value="PoNe_Nuclease"/>
    <property type="match status" value="1"/>
</dbReference>
<keyword evidence="4" id="KW-1185">Reference proteome</keyword>